<name>A0A970BAJ9_9GAMM</name>
<accession>A0A970BAJ9</accession>
<comment type="caution">
    <text evidence="1">The sequence shown here is derived from an EMBL/GenBank/DDBJ whole genome shotgun (WGS) entry which is preliminary data.</text>
</comment>
<dbReference type="Gene3D" id="3.10.20.30">
    <property type="match status" value="1"/>
</dbReference>
<evidence type="ECO:0000313" key="1">
    <source>
        <dbReference type="EMBL" id="NKF23451.1"/>
    </source>
</evidence>
<dbReference type="InterPro" id="IPR003749">
    <property type="entry name" value="ThiS/MoaD-like"/>
</dbReference>
<proteinExistence type="predicted"/>
<dbReference type="Pfam" id="PF02597">
    <property type="entry name" value="ThiS"/>
    <property type="match status" value="1"/>
</dbReference>
<dbReference type="InterPro" id="IPR016155">
    <property type="entry name" value="Mopterin_synth/thiamin_S_b"/>
</dbReference>
<keyword evidence="2" id="KW-1185">Reference proteome</keyword>
<dbReference type="EMBL" id="JAAVXB010000008">
    <property type="protein sequence ID" value="NKF23451.1"/>
    <property type="molecule type" value="Genomic_DNA"/>
</dbReference>
<dbReference type="InterPro" id="IPR012675">
    <property type="entry name" value="Beta-grasp_dom_sf"/>
</dbReference>
<dbReference type="Proteomes" id="UP000653472">
    <property type="component" value="Unassembled WGS sequence"/>
</dbReference>
<sequence>MLRRLAGAGEYVLALDTASPSVAEALTALAVARPELAASLGRCACAIDDRLLLRRDTLRGDERIALLPPVAGG</sequence>
<reference evidence="1" key="1">
    <citation type="submission" date="2020-03" db="EMBL/GenBank/DDBJ databases">
        <title>Solimonas marina sp. nov., isolated from deep seawater of the Pacific Ocean.</title>
        <authorList>
            <person name="Liu X."/>
            <person name="Lai Q."/>
            <person name="Sun F."/>
            <person name="Gai Y."/>
            <person name="Li G."/>
            <person name="Shao Z."/>
        </authorList>
    </citation>
    <scope>NUCLEOTIDE SEQUENCE</scope>
    <source>
        <strain evidence="1">C16B3</strain>
    </source>
</reference>
<evidence type="ECO:0000313" key="2">
    <source>
        <dbReference type="Proteomes" id="UP000653472"/>
    </source>
</evidence>
<protein>
    <submittedName>
        <fullName evidence="1">MoaD/ThiS family protein</fullName>
    </submittedName>
</protein>
<gene>
    <name evidence="1" type="ORF">G7Y82_14120</name>
</gene>
<dbReference type="SUPFAM" id="SSF54285">
    <property type="entry name" value="MoaD/ThiS"/>
    <property type="match status" value="1"/>
</dbReference>
<organism evidence="1 2">
    <name type="scientific">Solimonas marina</name>
    <dbReference type="NCBI Taxonomy" id="2714601"/>
    <lineage>
        <taxon>Bacteria</taxon>
        <taxon>Pseudomonadati</taxon>
        <taxon>Pseudomonadota</taxon>
        <taxon>Gammaproteobacteria</taxon>
        <taxon>Nevskiales</taxon>
        <taxon>Nevskiaceae</taxon>
        <taxon>Solimonas</taxon>
    </lineage>
</organism>
<dbReference type="AlphaFoldDB" id="A0A970BAJ9"/>